<organism evidence="3 4">
    <name type="scientific">Shewanella bicestrii</name>
    <dbReference type="NCBI Taxonomy" id="2018305"/>
    <lineage>
        <taxon>Bacteria</taxon>
        <taxon>Pseudomonadati</taxon>
        <taxon>Pseudomonadota</taxon>
        <taxon>Gammaproteobacteria</taxon>
        <taxon>Alteromonadales</taxon>
        <taxon>Shewanellaceae</taxon>
        <taxon>Shewanella</taxon>
    </lineage>
</organism>
<evidence type="ECO:0000313" key="4">
    <source>
        <dbReference type="Proteomes" id="UP000198367"/>
    </source>
</evidence>
<keyword evidence="1" id="KW-1133">Transmembrane helix</keyword>
<keyword evidence="1" id="KW-0812">Transmembrane</keyword>
<dbReference type="Proteomes" id="UP000198367">
    <property type="component" value="Chromosome"/>
</dbReference>
<protein>
    <submittedName>
        <fullName evidence="3">Urease accessory protein UreJ</fullName>
    </submittedName>
</protein>
<evidence type="ECO:0000256" key="1">
    <source>
        <dbReference type="SAM" id="Phobius"/>
    </source>
</evidence>
<dbReference type="Pfam" id="PF04955">
    <property type="entry name" value="HupE_UreJ"/>
    <property type="match status" value="1"/>
</dbReference>
<keyword evidence="2" id="KW-0732">Signal</keyword>
<feature type="signal peptide" evidence="2">
    <location>
        <begin position="1"/>
        <end position="20"/>
    </location>
</feature>
<feature type="transmembrane region" description="Helical" evidence="1">
    <location>
        <begin position="172"/>
        <end position="190"/>
    </location>
</feature>
<evidence type="ECO:0000313" key="3">
    <source>
        <dbReference type="EMBL" id="ASK70767.1"/>
    </source>
</evidence>
<keyword evidence="4" id="KW-1185">Reference proteome</keyword>
<name>A0A220URD9_9GAMM</name>
<dbReference type="PIRSF" id="PIRSF016919">
    <property type="entry name" value="HupE_UreJ"/>
    <property type="match status" value="1"/>
</dbReference>
<gene>
    <name evidence="3" type="ORF">CF168_18870</name>
</gene>
<dbReference type="InterPro" id="IPR007038">
    <property type="entry name" value="HupE_UreJ"/>
</dbReference>
<feature type="transmembrane region" description="Helical" evidence="1">
    <location>
        <begin position="140"/>
        <end position="160"/>
    </location>
</feature>
<dbReference type="EMBL" id="CP022358">
    <property type="protein sequence ID" value="ASK70767.1"/>
    <property type="molecule type" value="Genomic_DNA"/>
</dbReference>
<dbReference type="RefSeq" id="WP_011621202.1">
    <property type="nucleotide sequence ID" value="NZ_CP022358.1"/>
</dbReference>
<feature type="transmembrane region" description="Helical" evidence="1">
    <location>
        <begin position="87"/>
        <end position="104"/>
    </location>
</feature>
<keyword evidence="1" id="KW-0472">Membrane</keyword>
<sequence length="192" mass="20168">MVRLSLLLLLSLSFIAPASAHEIHSGGGFMAGFNHPVLGFDHLLAMLSVGMLSTQLGGRAIWTVPLAFVCFMLVGGILGLYAIPVPFVEIGIALSVLLLGLAIAFDRQLPLLFAMAFVGVFAIFHGHAHGMEMPELASPILYAFGFLFGTAVIHLGGVMLGLGMQRVTGQRSLMRVSGVAIAAMGGYLLAGF</sequence>
<accession>A0A220URD9</accession>
<dbReference type="AlphaFoldDB" id="A0A220URD9"/>
<feature type="transmembrane region" description="Helical" evidence="1">
    <location>
        <begin position="111"/>
        <end position="128"/>
    </location>
</feature>
<proteinExistence type="predicted"/>
<evidence type="ECO:0000256" key="2">
    <source>
        <dbReference type="SAM" id="SignalP"/>
    </source>
</evidence>
<reference evidence="3 4" key="1">
    <citation type="submission" date="2017-07" db="EMBL/GenBank/DDBJ databases">
        <title>Phenotypical and genomic characterization of a clinical isolate of Shewanella bicestrii sp. nov. producing an extended-spectrum beta-lactamase and a new oxacillinase variant.</title>
        <authorList>
            <person name="Jousset A.B."/>
            <person name="Bonnin R.A."/>
            <person name="Girlich D."/>
            <person name="Dabos L."/>
            <person name="Potron A."/>
            <person name="Dortet L."/>
            <person name="Glaser P."/>
            <person name="Naas T."/>
        </authorList>
    </citation>
    <scope>NUCLEOTIDE SEQUENCE [LARGE SCALE GENOMIC DNA]</scope>
    <source>
        <strain evidence="3 4">JAB-1</strain>
    </source>
</reference>
<feature type="chain" id="PRO_5011573630" evidence="2">
    <location>
        <begin position="21"/>
        <end position="192"/>
    </location>
</feature>
<dbReference type="KEGG" id="sbj:CF168_18870"/>
<feature type="transmembrane region" description="Helical" evidence="1">
    <location>
        <begin position="60"/>
        <end position="81"/>
    </location>
</feature>